<dbReference type="Gene3D" id="6.10.250.1680">
    <property type="match status" value="1"/>
</dbReference>
<feature type="region of interest" description="Disordered" evidence="1">
    <location>
        <begin position="20"/>
        <end position="47"/>
    </location>
</feature>
<keyword evidence="3" id="KW-1185">Reference proteome</keyword>
<comment type="caution">
    <text evidence="2">The sequence shown here is derived from an EMBL/GenBank/DDBJ whole genome shotgun (WGS) entry which is preliminary data.</text>
</comment>
<accession>A0ABD5MJX0</accession>
<reference evidence="2 3" key="1">
    <citation type="submission" date="2024-08" db="EMBL/GenBank/DDBJ databases">
        <title>Halobellus sp. MBLA0158 whole genome sequence.</title>
        <authorList>
            <person name="Hwang C.Y."/>
            <person name="Cho E.-S."/>
            <person name="Seo M.-J."/>
        </authorList>
    </citation>
    <scope>NUCLEOTIDE SEQUENCE [LARGE SCALE GENOMIC DNA]</scope>
    <source>
        <strain evidence="2 3">MBLA0158</strain>
    </source>
</reference>
<dbReference type="PANTHER" id="PTHR41913">
    <property type="entry name" value="DUF1684 DOMAIN-CONTAINING PROTEIN"/>
    <property type="match status" value="1"/>
</dbReference>
<protein>
    <submittedName>
        <fullName evidence="2">DUF1684 domain-containing protein</fullName>
    </submittedName>
</protein>
<dbReference type="Proteomes" id="UP001570511">
    <property type="component" value="Unassembled WGS sequence"/>
</dbReference>
<sequence>MTSHPDDEWRTELLRNRERKERYFRENQRSPIPPELRGDDFPGLDYYEPDPDYRFELGLRRYDEPEPVTVETTADGEQTYRRVGRFEFEIDGTEMSLDAFEPTDGSDRLWVPFRDVTSGEETYGAGRYVDLEPGPDRRDDGTWVLDLNRAYSPTCAYNPAYECPLVPPSNWLDVRIEAGERDFPADVYEHEHA</sequence>
<name>A0ABD5MJX0_9EURY</name>
<proteinExistence type="predicted"/>
<dbReference type="RefSeq" id="WP_372389962.1">
    <property type="nucleotide sequence ID" value="NZ_JBGNYA010000001.1"/>
</dbReference>
<evidence type="ECO:0000313" key="2">
    <source>
        <dbReference type="EMBL" id="MFA1611626.1"/>
    </source>
</evidence>
<dbReference type="Pfam" id="PF07920">
    <property type="entry name" value="DUF1684"/>
    <property type="match status" value="1"/>
</dbReference>
<dbReference type="InterPro" id="IPR012467">
    <property type="entry name" value="DUF1684"/>
</dbReference>
<evidence type="ECO:0000313" key="3">
    <source>
        <dbReference type="Proteomes" id="UP001570511"/>
    </source>
</evidence>
<dbReference type="EMBL" id="JBGNYA010000001">
    <property type="protein sequence ID" value="MFA1611626.1"/>
    <property type="molecule type" value="Genomic_DNA"/>
</dbReference>
<dbReference type="PANTHER" id="PTHR41913:SF1">
    <property type="entry name" value="DUF1684 DOMAIN-CONTAINING PROTEIN"/>
    <property type="match status" value="1"/>
</dbReference>
<organism evidence="2 3">
    <name type="scientific">Halobellus rubicundus</name>
    <dbReference type="NCBI Taxonomy" id="2996466"/>
    <lineage>
        <taxon>Archaea</taxon>
        <taxon>Methanobacteriati</taxon>
        <taxon>Methanobacteriota</taxon>
        <taxon>Stenosarchaea group</taxon>
        <taxon>Halobacteria</taxon>
        <taxon>Halobacteriales</taxon>
        <taxon>Haloferacaceae</taxon>
        <taxon>Halobellus</taxon>
    </lineage>
</organism>
<dbReference type="AlphaFoldDB" id="A0ABD5MJX0"/>
<evidence type="ECO:0000256" key="1">
    <source>
        <dbReference type="SAM" id="MobiDB-lite"/>
    </source>
</evidence>
<gene>
    <name evidence="2" type="ORF">OS889_11500</name>
</gene>